<keyword evidence="2" id="KW-1185">Reference proteome</keyword>
<evidence type="ECO:0000313" key="2">
    <source>
        <dbReference type="Proteomes" id="UP000596661"/>
    </source>
</evidence>
<sequence length="148" mass="16352">MPAWLNNSRILQSSINGVSVKLSTPTMRASSAESVVTVFHFNHKIKDAFDSVAFGLHHIEGLNAQIALFRILIQKRYRFCQQRVVDGGAQRRTARTAGRTLTDLTSSSLAGLSCISDKSLLQSHEEELEVDSEATTTGFTYDTVDTDF</sequence>
<dbReference type="Gramene" id="evm.model.06.1146">
    <property type="protein sequence ID" value="cds.evm.model.06.1146"/>
    <property type="gene ID" value="evm.TU.06.1146"/>
</dbReference>
<reference evidence="1" key="2">
    <citation type="submission" date="2021-03" db="UniProtKB">
        <authorList>
            <consortium name="EnsemblPlants"/>
        </authorList>
    </citation>
    <scope>IDENTIFICATION</scope>
</reference>
<protein>
    <submittedName>
        <fullName evidence="1">Uncharacterized protein</fullName>
    </submittedName>
</protein>
<dbReference type="EMBL" id="UZAU01000591">
    <property type="status" value="NOT_ANNOTATED_CDS"/>
    <property type="molecule type" value="Genomic_DNA"/>
</dbReference>
<organism evidence="1 2">
    <name type="scientific">Cannabis sativa</name>
    <name type="common">Hemp</name>
    <name type="synonym">Marijuana</name>
    <dbReference type="NCBI Taxonomy" id="3483"/>
    <lineage>
        <taxon>Eukaryota</taxon>
        <taxon>Viridiplantae</taxon>
        <taxon>Streptophyta</taxon>
        <taxon>Embryophyta</taxon>
        <taxon>Tracheophyta</taxon>
        <taxon>Spermatophyta</taxon>
        <taxon>Magnoliopsida</taxon>
        <taxon>eudicotyledons</taxon>
        <taxon>Gunneridae</taxon>
        <taxon>Pentapetalae</taxon>
        <taxon>rosids</taxon>
        <taxon>fabids</taxon>
        <taxon>Rosales</taxon>
        <taxon>Cannabaceae</taxon>
        <taxon>Cannabis</taxon>
    </lineage>
</organism>
<dbReference type="EnsemblPlants" id="evm.model.06.1146">
    <property type="protein sequence ID" value="cds.evm.model.06.1146"/>
    <property type="gene ID" value="evm.TU.06.1146"/>
</dbReference>
<evidence type="ECO:0000313" key="1">
    <source>
        <dbReference type="EnsemblPlants" id="cds.evm.model.06.1146"/>
    </source>
</evidence>
<dbReference type="Proteomes" id="UP000596661">
    <property type="component" value="Chromosome 6"/>
</dbReference>
<reference evidence="1" key="1">
    <citation type="submission" date="2018-11" db="EMBL/GenBank/DDBJ databases">
        <authorList>
            <person name="Grassa J C."/>
        </authorList>
    </citation>
    <scope>NUCLEOTIDE SEQUENCE [LARGE SCALE GENOMIC DNA]</scope>
</reference>
<name>A0A803PTA0_CANSA</name>
<dbReference type="AlphaFoldDB" id="A0A803PTA0"/>
<proteinExistence type="predicted"/>
<accession>A0A803PTA0</accession>